<evidence type="ECO:0000259" key="9">
    <source>
        <dbReference type="Pfam" id="PF23559"/>
    </source>
</evidence>
<dbReference type="GO" id="GO:0043531">
    <property type="term" value="F:ADP binding"/>
    <property type="evidence" value="ECO:0007669"/>
    <property type="project" value="InterPro"/>
</dbReference>
<dbReference type="Proteomes" id="UP000007015">
    <property type="component" value="Chromosome 2"/>
</dbReference>
<evidence type="ECO:0000256" key="1">
    <source>
        <dbReference type="ARBA" id="ARBA00008894"/>
    </source>
</evidence>
<dbReference type="STRING" id="39946.B8AI74"/>
<feature type="domain" description="Disease resistance R13L4/SHOC-2-like LRR" evidence="10">
    <location>
        <begin position="559"/>
        <end position="888"/>
    </location>
</feature>
<dbReference type="Pfam" id="PF00931">
    <property type="entry name" value="NB-ARC"/>
    <property type="match status" value="1"/>
</dbReference>
<dbReference type="InterPro" id="IPR042197">
    <property type="entry name" value="Apaf_helical"/>
</dbReference>
<sequence>MAEGIVFAVICKIGSILGNNVAETLRAQLGNKVTILLHIESQVKMIESELKMMKSFLHDVQGKTRYNRQTVTYLQEIQTLAFETEDILDEFASLFGKHQAESAKKLFNCFQKPNVSCWHKIANNLKDVQTRLDKLREAKLQYDISLVEENAVPGEDEEHFRLLVPYQLDPNDIVKMSVEMSSRKEEIQRLLTGEEACMGVISVVGLGGSGKSNLAKAIYEAKKIKEHFDLRVWIKISWRYQLKDILRRMIQDALKETCPMDLFNKSIEDLICITKRTFCQWRYLIVLVDVWHPRHLHCLTQILGETSSGGRVLATSRQTTVGEHLSFSYSIPMSCLSEEESWCFFQKWAFKNRGSGNFVREVEVLARQILSRCHGLPLAIMVVSSLLSCKRSLREWEIFRDRLNWELDDDVHVSGLPWVARMISLSYHRLPSKLKYCLLHCSLFPEECFMRRKRLIRLWVAEGLIEPSGSRTLEDTADDYLNELISWCLLNVVETNVFGRVKQCEMHGFMRNIALSESCKDKFCKVYENSTGRMSNGEFRRISIHEYDDQLQLSTHIRHLRSLYQFDVSVDMPMISLLKSAKYLRVLDLQGCSVTDLPEFIAKLFNLHYLGLRGTNIQKLPRLIGRLHNLQTLDITSTKIGKLLIAIIRLRKLRHLIMGKRIGLYPRVVDRWDAVEIPDGPWELLELQTLKIISASIVLVQQLGKMAQLRTLRIGNVKRMHCEPLFSSIDSMHFLRKLEVLSDPGDFIDLGALTCPSHHLEKLLLNGRLQDIMLESPLFKQTANSLKLLSLENSMLNADPLPQLSCSCNLVALTLSNAFAGKQLHFHDGWFPMLQQLDLSDLCNVELITIEEHSIKKLSELSLSKMTGLKEVPNGIAFLTSLQKLSLVDMHQEFMKNIEGAAGAELQGVALVRCFDQAEQRYLPFIFSMKVDCRDKLKEEESEETCHGHYTYGDLGVKRFGTKGRFFEILILVSQAGGPVAYLILKTS</sequence>
<dbReference type="Gramene" id="BGIOSGA007594-TA">
    <property type="protein sequence ID" value="BGIOSGA007594-PA"/>
    <property type="gene ID" value="BGIOSGA007594"/>
</dbReference>
<reference evidence="11 12" key="1">
    <citation type="journal article" date="2005" name="PLoS Biol.">
        <title>The genomes of Oryza sativa: a history of duplications.</title>
        <authorList>
            <person name="Yu J."/>
            <person name="Wang J."/>
            <person name="Lin W."/>
            <person name="Li S."/>
            <person name="Li H."/>
            <person name="Zhou J."/>
            <person name="Ni P."/>
            <person name="Dong W."/>
            <person name="Hu S."/>
            <person name="Zeng C."/>
            <person name="Zhang J."/>
            <person name="Zhang Y."/>
            <person name="Li R."/>
            <person name="Xu Z."/>
            <person name="Li S."/>
            <person name="Li X."/>
            <person name="Zheng H."/>
            <person name="Cong L."/>
            <person name="Lin L."/>
            <person name="Yin J."/>
            <person name="Geng J."/>
            <person name="Li G."/>
            <person name="Shi J."/>
            <person name="Liu J."/>
            <person name="Lv H."/>
            <person name="Li J."/>
            <person name="Wang J."/>
            <person name="Deng Y."/>
            <person name="Ran L."/>
            <person name="Shi X."/>
            <person name="Wang X."/>
            <person name="Wu Q."/>
            <person name="Li C."/>
            <person name="Ren X."/>
            <person name="Wang J."/>
            <person name="Wang X."/>
            <person name="Li D."/>
            <person name="Liu D."/>
            <person name="Zhang X."/>
            <person name="Ji Z."/>
            <person name="Zhao W."/>
            <person name="Sun Y."/>
            <person name="Zhang Z."/>
            <person name="Bao J."/>
            <person name="Han Y."/>
            <person name="Dong L."/>
            <person name="Ji J."/>
            <person name="Chen P."/>
            <person name="Wu S."/>
            <person name="Liu J."/>
            <person name="Xiao Y."/>
            <person name="Bu D."/>
            <person name="Tan J."/>
            <person name="Yang L."/>
            <person name="Ye C."/>
            <person name="Zhang J."/>
            <person name="Xu J."/>
            <person name="Zhou Y."/>
            <person name="Yu Y."/>
            <person name="Zhang B."/>
            <person name="Zhuang S."/>
            <person name="Wei H."/>
            <person name="Liu B."/>
            <person name="Lei M."/>
            <person name="Yu H."/>
            <person name="Li Y."/>
            <person name="Xu H."/>
            <person name="Wei S."/>
            <person name="He X."/>
            <person name="Fang L."/>
            <person name="Zhang Z."/>
            <person name="Zhang Y."/>
            <person name="Huang X."/>
            <person name="Su Z."/>
            <person name="Tong W."/>
            <person name="Li J."/>
            <person name="Tong Z."/>
            <person name="Li S."/>
            <person name="Ye J."/>
            <person name="Wang L."/>
            <person name="Fang L."/>
            <person name="Lei T."/>
            <person name="Chen C."/>
            <person name="Chen H."/>
            <person name="Xu Z."/>
            <person name="Li H."/>
            <person name="Huang H."/>
            <person name="Zhang F."/>
            <person name="Xu H."/>
            <person name="Li N."/>
            <person name="Zhao C."/>
            <person name="Li S."/>
            <person name="Dong L."/>
            <person name="Huang Y."/>
            <person name="Li L."/>
            <person name="Xi Y."/>
            <person name="Qi Q."/>
            <person name="Li W."/>
            <person name="Zhang B."/>
            <person name="Hu W."/>
            <person name="Zhang Y."/>
            <person name="Tian X."/>
            <person name="Jiao Y."/>
            <person name="Liang X."/>
            <person name="Jin J."/>
            <person name="Gao L."/>
            <person name="Zheng W."/>
            <person name="Hao B."/>
            <person name="Liu S."/>
            <person name="Wang W."/>
            <person name="Yuan L."/>
            <person name="Cao M."/>
            <person name="McDermott J."/>
            <person name="Samudrala R."/>
            <person name="Wang J."/>
            <person name="Wong G.K."/>
            <person name="Yang H."/>
        </authorList>
    </citation>
    <scope>NUCLEOTIDE SEQUENCE [LARGE SCALE GENOMIC DNA]</scope>
    <source>
        <strain evidence="12">cv. 93-11</strain>
    </source>
</reference>
<dbReference type="InterPro" id="IPR002182">
    <property type="entry name" value="NB-ARC"/>
</dbReference>
<dbReference type="Gene3D" id="1.10.10.10">
    <property type="entry name" value="Winged helix-like DNA-binding domain superfamily/Winged helix DNA-binding domain"/>
    <property type="match status" value="1"/>
</dbReference>
<feature type="domain" description="Disease resistance N-terminal" evidence="8">
    <location>
        <begin position="21"/>
        <end position="105"/>
    </location>
</feature>
<evidence type="ECO:0000256" key="3">
    <source>
        <dbReference type="ARBA" id="ARBA00022737"/>
    </source>
</evidence>
<dbReference type="Gene3D" id="1.20.5.4130">
    <property type="match status" value="1"/>
</dbReference>
<evidence type="ECO:0000313" key="12">
    <source>
        <dbReference type="Proteomes" id="UP000007015"/>
    </source>
</evidence>
<evidence type="ECO:0000313" key="11">
    <source>
        <dbReference type="EMBL" id="EEC72548.1"/>
    </source>
</evidence>
<gene>
    <name evidence="11" type="ORF">OsI_05965</name>
</gene>
<evidence type="ECO:0000256" key="4">
    <source>
        <dbReference type="ARBA" id="ARBA00022741"/>
    </source>
</evidence>
<organism evidence="11 12">
    <name type="scientific">Oryza sativa subsp. indica</name>
    <name type="common">Rice</name>
    <dbReference type="NCBI Taxonomy" id="39946"/>
    <lineage>
        <taxon>Eukaryota</taxon>
        <taxon>Viridiplantae</taxon>
        <taxon>Streptophyta</taxon>
        <taxon>Embryophyta</taxon>
        <taxon>Tracheophyta</taxon>
        <taxon>Spermatophyta</taxon>
        <taxon>Magnoliopsida</taxon>
        <taxon>Liliopsida</taxon>
        <taxon>Poales</taxon>
        <taxon>Poaceae</taxon>
        <taxon>BOP clade</taxon>
        <taxon>Oryzoideae</taxon>
        <taxon>Oryzeae</taxon>
        <taxon>Oryzinae</taxon>
        <taxon>Oryza</taxon>
        <taxon>Oryza sativa</taxon>
    </lineage>
</organism>
<evidence type="ECO:0000259" key="8">
    <source>
        <dbReference type="Pfam" id="PF18052"/>
    </source>
</evidence>
<keyword evidence="4" id="KW-0547">Nucleotide-binding</keyword>
<dbReference type="Gene3D" id="3.40.50.300">
    <property type="entry name" value="P-loop containing nucleotide triphosphate hydrolases"/>
    <property type="match status" value="1"/>
</dbReference>
<evidence type="ECO:0000256" key="2">
    <source>
        <dbReference type="ARBA" id="ARBA00022614"/>
    </source>
</evidence>
<dbReference type="InterPro" id="IPR041118">
    <property type="entry name" value="Rx_N"/>
</dbReference>
<keyword evidence="2" id="KW-0433">Leucine-rich repeat</keyword>
<comment type="similarity">
    <text evidence="1">Belongs to the disease resistance NB-LRR family.</text>
</comment>
<name>B8AI74_ORYSI</name>
<dbReference type="PRINTS" id="PR00364">
    <property type="entry name" value="DISEASERSIST"/>
</dbReference>
<dbReference type="InterPro" id="IPR027417">
    <property type="entry name" value="P-loop_NTPase"/>
</dbReference>
<keyword evidence="5" id="KW-0611">Plant defense</keyword>
<dbReference type="InterPro" id="IPR032675">
    <property type="entry name" value="LRR_dom_sf"/>
</dbReference>
<dbReference type="InterPro" id="IPR038005">
    <property type="entry name" value="RX-like_CC"/>
</dbReference>
<dbReference type="EMBL" id="CM000127">
    <property type="protein sequence ID" value="EEC72548.1"/>
    <property type="molecule type" value="Genomic_DNA"/>
</dbReference>
<dbReference type="Pfam" id="PF18052">
    <property type="entry name" value="Rx_N"/>
    <property type="match status" value="1"/>
</dbReference>
<evidence type="ECO:0000256" key="6">
    <source>
        <dbReference type="ARBA" id="ARBA00023054"/>
    </source>
</evidence>
<proteinExistence type="inferred from homology"/>
<keyword evidence="6" id="KW-0175">Coiled coil</keyword>
<dbReference type="InterPro" id="IPR036388">
    <property type="entry name" value="WH-like_DNA-bd_sf"/>
</dbReference>
<dbReference type="PANTHER" id="PTHR23155">
    <property type="entry name" value="DISEASE RESISTANCE PROTEIN RP"/>
    <property type="match status" value="1"/>
</dbReference>
<dbReference type="Pfam" id="PF23559">
    <property type="entry name" value="WHD_DRP"/>
    <property type="match status" value="1"/>
</dbReference>
<accession>B8AI74</accession>
<dbReference type="Gene3D" id="3.80.10.10">
    <property type="entry name" value="Ribonuclease Inhibitor"/>
    <property type="match status" value="1"/>
</dbReference>
<dbReference type="InterPro" id="IPR044974">
    <property type="entry name" value="Disease_R_plants"/>
</dbReference>
<dbReference type="GO" id="GO:0042742">
    <property type="term" value="P:defense response to bacterium"/>
    <property type="evidence" value="ECO:0007669"/>
    <property type="project" value="UniProtKB-ARBA"/>
</dbReference>
<dbReference type="OMA" id="CKVYENS"/>
<dbReference type="SUPFAM" id="SSF52540">
    <property type="entry name" value="P-loop containing nucleoside triphosphate hydrolases"/>
    <property type="match status" value="1"/>
</dbReference>
<dbReference type="GO" id="GO:0002758">
    <property type="term" value="P:innate immune response-activating signaling pathway"/>
    <property type="evidence" value="ECO:0007669"/>
    <property type="project" value="UniProtKB-ARBA"/>
</dbReference>
<feature type="domain" description="Disease resistance protein winged helix" evidence="9">
    <location>
        <begin position="443"/>
        <end position="514"/>
    </location>
</feature>
<keyword evidence="12" id="KW-1185">Reference proteome</keyword>
<dbReference type="GO" id="GO:0009626">
    <property type="term" value="P:plant-type hypersensitive response"/>
    <property type="evidence" value="ECO:0007669"/>
    <property type="project" value="UniProtKB-ARBA"/>
</dbReference>
<dbReference type="AlphaFoldDB" id="B8AI74"/>
<dbReference type="CDD" id="cd14798">
    <property type="entry name" value="RX-CC_like"/>
    <property type="match status" value="1"/>
</dbReference>
<dbReference type="InterPro" id="IPR058922">
    <property type="entry name" value="WHD_DRP"/>
</dbReference>
<evidence type="ECO:0000259" key="10">
    <source>
        <dbReference type="Pfam" id="PF23598"/>
    </source>
</evidence>
<protein>
    <submittedName>
        <fullName evidence="11">Uncharacterized protein</fullName>
    </submittedName>
</protein>
<evidence type="ECO:0000259" key="7">
    <source>
        <dbReference type="Pfam" id="PF00931"/>
    </source>
</evidence>
<dbReference type="Gene3D" id="1.10.8.430">
    <property type="entry name" value="Helical domain of apoptotic protease-activating factors"/>
    <property type="match status" value="1"/>
</dbReference>
<feature type="domain" description="NB-ARC" evidence="7">
    <location>
        <begin position="184"/>
        <end position="353"/>
    </location>
</feature>
<dbReference type="HOGENOM" id="CLU_000837_25_4_1"/>
<dbReference type="InterPro" id="IPR055414">
    <property type="entry name" value="LRR_R13L4/SHOC2-like"/>
</dbReference>
<dbReference type="PANTHER" id="PTHR23155:SF961">
    <property type="entry name" value="DISEASE RELATED PROTEIN 2"/>
    <property type="match status" value="1"/>
</dbReference>
<dbReference type="Pfam" id="PF23598">
    <property type="entry name" value="LRR_14"/>
    <property type="match status" value="1"/>
</dbReference>
<dbReference type="SUPFAM" id="SSF52058">
    <property type="entry name" value="L domain-like"/>
    <property type="match status" value="1"/>
</dbReference>
<keyword evidence="3" id="KW-0677">Repeat</keyword>
<evidence type="ECO:0000256" key="5">
    <source>
        <dbReference type="ARBA" id="ARBA00022821"/>
    </source>
</evidence>
<dbReference type="FunFam" id="1.10.10.10:FF:000322">
    <property type="entry name" value="Probable disease resistance protein At1g63360"/>
    <property type="match status" value="1"/>
</dbReference>